<proteinExistence type="inferred from homology"/>
<keyword evidence="7" id="KW-1185">Reference proteome</keyword>
<comment type="similarity">
    <text evidence="1">Belongs to the DEFL family.</text>
</comment>
<accession>A0A200QYD8</accession>
<dbReference type="PANTHER" id="PTHR33830">
    <property type="entry name" value="DEFENSIN-LIKE PROTEIN 184-RELATED"/>
    <property type="match status" value="1"/>
</dbReference>
<keyword evidence="4" id="KW-0611">Plant defense</keyword>
<feature type="chain" id="PRO_5012803804" description="Knottin" evidence="5">
    <location>
        <begin position="24"/>
        <end position="79"/>
    </location>
</feature>
<dbReference type="GO" id="GO:0050832">
    <property type="term" value="P:defense response to fungus"/>
    <property type="evidence" value="ECO:0007669"/>
    <property type="project" value="UniProtKB-KW"/>
</dbReference>
<dbReference type="EMBL" id="MVGT01000754">
    <property type="protein sequence ID" value="OVA15507.1"/>
    <property type="molecule type" value="Genomic_DNA"/>
</dbReference>
<evidence type="ECO:0000256" key="4">
    <source>
        <dbReference type="ARBA" id="ARBA00022821"/>
    </source>
</evidence>
<evidence type="ECO:0000313" key="7">
    <source>
        <dbReference type="Proteomes" id="UP000195402"/>
    </source>
</evidence>
<dbReference type="OMA" id="FVECRCE"/>
<dbReference type="Pfam" id="PF07333">
    <property type="entry name" value="SLR1-BP"/>
    <property type="match status" value="1"/>
</dbReference>
<evidence type="ECO:0000256" key="5">
    <source>
        <dbReference type="SAM" id="SignalP"/>
    </source>
</evidence>
<dbReference type="GO" id="GO:0031640">
    <property type="term" value="P:killing of cells of another organism"/>
    <property type="evidence" value="ECO:0007669"/>
    <property type="project" value="UniProtKB-KW"/>
</dbReference>
<dbReference type="Proteomes" id="UP000195402">
    <property type="component" value="Unassembled WGS sequence"/>
</dbReference>
<keyword evidence="3" id="KW-0295">Fungicide</keyword>
<evidence type="ECO:0000256" key="2">
    <source>
        <dbReference type="ARBA" id="ARBA00022529"/>
    </source>
</evidence>
<keyword evidence="5" id="KW-0732">Signal</keyword>
<evidence type="ECO:0000256" key="1">
    <source>
        <dbReference type="ARBA" id="ARBA00006722"/>
    </source>
</evidence>
<keyword evidence="2" id="KW-0929">Antimicrobial</keyword>
<gene>
    <name evidence="6" type="ORF">BVC80_9035g21</name>
</gene>
<dbReference type="InParanoid" id="A0A200QYD8"/>
<evidence type="ECO:0000313" key="6">
    <source>
        <dbReference type="EMBL" id="OVA15507.1"/>
    </source>
</evidence>
<feature type="signal peptide" evidence="5">
    <location>
        <begin position="1"/>
        <end position="23"/>
    </location>
</feature>
<sequence length="79" mass="8649">MVKLSYSSILLLLLVLIFSVVDDQIMKVDAAGKTCQVASVGCTIDAVCNQECFQKYNGRGGCYRPPGTFIIECMCLYPC</sequence>
<dbReference type="OrthoDB" id="1908932at2759"/>
<evidence type="ECO:0008006" key="8">
    <source>
        <dbReference type="Google" id="ProtNLM"/>
    </source>
</evidence>
<protein>
    <recommendedName>
        <fullName evidence="8">Knottin</fullName>
    </recommendedName>
</protein>
<evidence type="ECO:0000256" key="3">
    <source>
        <dbReference type="ARBA" id="ARBA00022577"/>
    </source>
</evidence>
<comment type="caution">
    <text evidence="6">The sequence shown here is derived from an EMBL/GenBank/DDBJ whole genome shotgun (WGS) entry which is preliminary data.</text>
</comment>
<dbReference type="InterPro" id="IPR010851">
    <property type="entry name" value="DEFL"/>
</dbReference>
<reference evidence="6 7" key="1">
    <citation type="journal article" date="2017" name="Mol. Plant">
        <title>The Genome of Medicinal Plant Macleaya cordata Provides New Insights into Benzylisoquinoline Alkaloids Metabolism.</title>
        <authorList>
            <person name="Liu X."/>
            <person name="Liu Y."/>
            <person name="Huang P."/>
            <person name="Ma Y."/>
            <person name="Qing Z."/>
            <person name="Tang Q."/>
            <person name="Cao H."/>
            <person name="Cheng P."/>
            <person name="Zheng Y."/>
            <person name="Yuan Z."/>
            <person name="Zhou Y."/>
            <person name="Liu J."/>
            <person name="Tang Z."/>
            <person name="Zhuo Y."/>
            <person name="Zhang Y."/>
            <person name="Yu L."/>
            <person name="Huang J."/>
            <person name="Yang P."/>
            <person name="Peng Q."/>
            <person name="Zhang J."/>
            <person name="Jiang W."/>
            <person name="Zhang Z."/>
            <person name="Lin K."/>
            <person name="Ro D.K."/>
            <person name="Chen X."/>
            <person name="Xiong X."/>
            <person name="Shang Y."/>
            <person name="Huang S."/>
            <person name="Zeng J."/>
        </authorList>
    </citation>
    <scope>NUCLEOTIDE SEQUENCE [LARGE SCALE GENOMIC DNA]</scope>
    <source>
        <strain evidence="7">cv. BLH2017</strain>
        <tissue evidence="6">Root</tissue>
    </source>
</reference>
<dbReference type="PANTHER" id="PTHR33830:SF3">
    <property type="entry name" value="DEFENSIN-LIKE PROTEIN 127-RELATED"/>
    <property type="match status" value="1"/>
</dbReference>
<organism evidence="6 7">
    <name type="scientific">Macleaya cordata</name>
    <name type="common">Five-seeded plume-poppy</name>
    <name type="synonym">Bocconia cordata</name>
    <dbReference type="NCBI Taxonomy" id="56857"/>
    <lineage>
        <taxon>Eukaryota</taxon>
        <taxon>Viridiplantae</taxon>
        <taxon>Streptophyta</taxon>
        <taxon>Embryophyta</taxon>
        <taxon>Tracheophyta</taxon>
        <taxon>Spermatophyta</taxon>
        <taxon>Magnoliopsida</taxon>
        <taxon>Ranunculales</taxon>
        <taxon>Papaveraceae</taxon>
        <taxon>Papaveroideae</taxon>
        <taxon>Macleaya</taxon>
    </lineage>
</organism>
<name>A0A200QYD8_MACCD</name>
<dbReference type="AlphaFoldDB" id="A0A200QYD8"/>